<gene>
    <name evidence="3" type="ORF">O0931_10265</name>
</gene>
<proteinExistence type="predicted"/>
<evidence type="ECO:0000256" key="1">
    <source>
        <dbReference type="SAM" id="MobiDB-lite"/>
    </source>
</evidence>
<accession>A0ABT4KXM2</accession>
<evidence type="ECO:0000313" key="4">
    <source>
        <dbReference type="Proteomes" id="UP001144341"/>
    </source>
</evidence>
<protein>
    <recommendedName>
        <fullName evidence="5">Outer membrane protein beta-barrel domain-containing protein</fullName>
    </recommendedName>
</protein>
<evidence type="ECO:0000313" key="3">
    <source>
        <dbReference type="EMBL" id="MCZ4223680.1"/>
    </source>
</evidence>
<feature type="transmembrane region" description="Helical" evidence="2">
    <location>
        <begin position="45"/>
        <end position="65"/>
    </location>
</feature>
<keyword evidence="2" id="KW-0812">Transmembrane</keyword>
<keyword evidence="4" id="KW-1185">Reference proteome</keyword>
<feature type="compositionally biased region" description="Basic and acidic residues" evidence="1">
    <location>
        <begin position="83"/>
        <end position="106"/>
    </location>
</feature>
<keyword evidence="2" id="KW-0472">Membrane</keyword>
<evidence type="ECO:0000256" key="2">
    <source>
        <dbReference type="SAM" id="Phobius"/>
    </source>
</evidence>
<evidence type="ECO:0008006" key="5">
    <source>
        <dbReference type="Google" id="ProtNLM"/>
    </source>
</evidence>
<sequence length="395" mass="43696">MKIGNDIDNLFKEGLEHPDIPFNDAHWQALEEHLHPKPTRRIAPVIWFSALSGLAAMLLIVFFVIKPAEKKSNPNAVVKTKAKQNDGKKTDVENEHQKGLKTEKNDGLPQKNQQVARVNKSVIKNSMLKNSAKAENASNPILEPDALNKNLLENTTALNNSLSLENLNQLVVFNGKKTFPTDFGQPKDKVVVKKSGSRPRFVLSILAAPDLTSVKYSGKSNLSGSIGAELTFSLTKRLSITTGAAYAKKIYESDFSLYNPNSSYVFKTEPTNVYANCDVIDIPLNVNYKVFNGKRNSVSVSTGLSSYLMLKEKYSYTYNSAYPGPASYEVKNQNQHYLGIANIGVEFRHKINSKLSISARPFMKIPLTNIGYGNSKLSSTGVAVSVNMNLFRKSN</sequence>
<dbReference type="EMBL" id="JAPWGL010000003">
    <property type="protein sequence ID" value="MCZ4223680.1"/>
    <property type="molecule type" value="Genomic_DNA"/>
</dbReference>
<organism evidence="3 4">
    <name type="scientific">Pedobacter rhodius</name>
    <dbReference type="NCBI Taxonomy" id="3004098"/>
    <lineage>
        <taxon>Bacteria</taxon>
        <taxon>Pseudomonadati</taxon>
        <taxon>Bacteroidota</taxon>
        <taxon>Sphingobacteriia</taxon>
        <taxon>Sphingobacteriales</taxon>
        <taxon>Sphingobacteriaceae</taxon>
        <taxon>Pedobacter</taxon>
    </lineage>
</organism>
<feature type="region of interest" description="Disordered" evidence="1">
    <location>
        <begin position="74"/>
        <end position="114"/>
    </location>
</feature>
<name>A0ABT4KXM2_9SPHI</name>
<dbReference type="RefSeq" id="WP_269415483.1">
    <property type="nucleotide sequence ID" value="NZ_JAPWGL010000003.1"/>
</dbReference>
<comment type="caution">
    <text evidence="3">The sequence shown here is derived from an EMBL/GenBank/DDBJ whole genome shotgun (WGS) entry which is preliminary data.</text>
</comment>
<dbReference type="Proteomes" id="UP001144341">
    <property type="component" value="Unassembled WGS sequence"/>
</dbReference>
<keyword evidence="2" id="KW-1133">Transmembrane helix</keyword>
<reference evidence="3" key="1">
    <citation type="submission" date="2022-12" db="EMBL/GenBank/DDBJ databases">
        <title>Genome sequence of SJ11.</title>
        <authorList>
            <person name="Woo H."/>
        </authorList>
    </citation>
    <scope>NUCLEOTIDE SEQUENCE</scope>
    <source>
        <strain evidence="3">SJ11</strain>
    </source>
</reference>